<keyword evidence="1" id="KW-0472">Membrane</keyword>
<evidence type="ECO:0000313" key="2">
    <source>
        <dbReference type="EMBL" id="BBC78448.1"/>
    </source>
</evidence>
<keyword evidence="1" id="KW-0812">Transmembrane</keyword>
<proteinExistence type="predicted"/>
<sequence>MCGLFINNSYAEILPHACFVWVCGHLMSLLITKKQSIFSAFSNGFFFKS</sequence>
<gene>
    <name evidence="2" type="ORF">AcetOrient_orf00154</name>
</gene>
<reference evidence="2 3" key="1">
    <citation type="submission" date="2018-02" db="EMBL/GenBank/DDBJ databases">
        <title>Acetobacter orientalis genome.</title>
        <authorList>
            <person name="Nakashima N."/>
            <person name="Tamura T."/>
        </authorList>
    </citation>
    <scope>NUCLEOTIDE SEQUENCE [LARGE SCALE GENOMIC DNA]</scope>
    <source>
        <strain evidence="2 3">FAN1</strain>
    </source>
</reference>
<dbReference type="KEGG" id="aot:AcetOri_orf00154"/>
<name>A0A2Z5ZD66_9PROT</name>
<keyword evidence="1" id="KW-1133">Transmembrane helix</keyword>
<evidence type="ECO:0000313" key="3">
    <source>
        <dbReference type="Proteomes" id="UP000270034"/>
    </source>
</evidence>
<dbReference type="Proteomes" id="UP000270034">
    <property type="component" value="Chromosome"/>
</dbReference>
<organism evidence="2 3">
    <name type="scientific">Acetobacter orientalis</name>
    <dbReference type="NCBI Taxonomy" id="146474"/>
    <lineage>
        <taxon>Bacteria</taxon>
        <taxon>Pseudomonadati</taxon>
        <taxon>Pseudomonadota</taxon>
        <taxon>Alphaproteobacteria</taxon>
        <taxon>Acetobacterales</taxon>
        <taxon>Acetobacteraceae</taxon>
        <taxon>Acetobacter</taxon>
    </lineage>
</organism>
<accession>A0A2Z5ZD66</accession>
<dbReference type="EMBL" id="AP018515">
    <property type="protein sequence ID" value="BBC78448.1"/>
    <property type="molecule type" value="Genomic_DNA"/>
</dbReference>
<dbReference type="AlphaFoldDB" id="A0A2Z5ZD66"/>
<protein>
    <submittedName>
        <fullName evidence="2">Uncharacterized protein</fullName>
    </submittedName>
</protein>
<feature type="transmembrane region" description="Helical" evidence="1">
    <location>
        <begin position="13"/>
        <end position="32"/>
    </location>
</feature>
<evidence type="ECO:0000256" key="1">
    <source>
        <dbReference type="SAM" id="Phobius"/>
    </source>
</evidence>